<evidence type="ECO:0000256" key="4">
    <source>
        <dbReference type="ARBA" id="ARBA00022714"/>
    </source>
</evidence>
<protein>
    <recommendedName>
        <fullName evidence="14 15">Dihydroxy-acid dehydratase</fullName>
        <shortName evidence="15">DAD</shortName>
        <ecNumber evidence="14 15">4.2.1.9</ecNumber>
    </recommendedName>
</protein>
<evidence type="ECO:0000259" key="17">
    <source>
        <dbReference type="Pfam" id="PF00920"/>
    </source>
</evidence>
<dbReference type="InterPro" id="IPR050165">
    <property type="entry name" value="DHAD_IlvD/Edd"/>
</dbReference>
<comment type="function">
    <text evidence="15">Functions in the biosynthesis of branched-chain amino acids. Catalyzes the dehydration of (2R,3R)-2,3-dihydroxy-3-methylpentanoate (2,3-dihydroxy-3-methylvalerate) into 2-oxo-3-methylpentanoate (2-oxo-3-methylvalerate) and of (2R)-2,3-dihydroxy-3-methylbutanoate (2,3-dihydroxyisovalerate) into 2-oxo-3-methylbutanoate (2-oxoisovalerate), the penultimate precursor to L-isoleucine and L-valine, respectively.</text>
</comment>
<evidence type="ECO:0000256" key="8">
    <source>
        <dbReference type="ARBA" id="ARBA00023014"/>
    </source>
</evidence>
<dbReference type="RefSeq" id="WP_176066654.1">
    <property type="nucleotide sequence ID" value="NZ_BJTG01000007.1"/>
</dbReference>
<accession>A0A7I9VPC7</accession>
<dbReference type="PANTHER" id="PTHR21000">
    <property type="entry name" value="DIHYDROXY-ACID DEHYDRATASE DAD"/>
    <property type="match status" value="1"/>
</dbReference>
<feature type="compositionally biased region" description="Basic residues" evidence="16">
    <location>
        <begin position="584"/>
        <end position="602"/>
    </location>
</feature>
<dbReference type="GO" id="GO:0051537">
    <property type="term" value="F:2 iron, 2 sulfur cluster binding"/>
    <property type="evidence" value="ECO:0007669"/>
    <property type="project" value="UniProtKB-UniRule"/>
</dbReference>
<comment type="pathway">
    <text evidence="13 15">Amino-acid biosynthesis; L-isoleucine biosynthesis; L-isoleucine from 2-oxobutanoate: step 3/4.</text>
</comment>
<dbReference type="GO" id="GO:0009097">
    <property type="term" value="P:isoleucine biosynthetic process"/>
    <property type="evidence" value="ECO:0007669"/>
    <property type="project" value="UniProtKB-UniRule"/>
</dbReference>
<dbReference type="Pfam" id="PF00920">
    <property type="entry name" value="ILVD_EDD_N"/>
    <property type="match status" value="1"/>
</dbReference>
<gene>
    <name evidence="19" type="primary">ilvD_2</name>
    <name evidence="15" type="synonym">ilvD</name>
    <name evidence="19" type="ORF">AMYX_30050</name>
</gene>
<dbReference type="Proteomes" id="UP000503640">
    <property type="component" value="Unassembled WGS sequence"/>
</dbReference>
<dbReference type="NCBIfam" id="TIGR00110">
    <property type="entry name" value="ilvD"/>
    <property type="match status" value="1"/>
</dbReference>
<dbReference type="Pfam" id="PF24877">
    <property type="entry name" value="ILV_EDD_C"/>
    <property type="match status" value="1"/>
</dbReference>
<dbReference type="InterPro" id="IPR037237">
    <property type="entry name" value="IlvD/EDD_N"/>
</dbReference>
<feature type="domain" description="Dihydroxy-acid/6-phosphogluconate dehydratase N-terminal" evidence="17">
    <location>
        <begin position="38"/>
        <end position="354"/>
    </location>
</feature>
<comment type="similarity">
    <text evidence="2 15">Belongs to the IlvD/Edd family.</text>
</comment>
<comment type="catalytic activity">
    <reaction evidence="15">
        <text>(2R,3R)-2,3-dihydroxy-3-methylpentanoate = (S)-3-methyl-2-oxopentanoate + H2O</text>
        <dbReference type="Rhea" id="RHEA:27694"/>
        <dbReference type="ChEBI" id="CHEBI:15377"/>
        <dbReference type="ChEBI" id="CHEBI:35146"/>
        <dbReference type="ChEBI" id="CHEBI:49258"/>
        <dbReference type="EC" id="4.2.1.9"/>
    </reaction>
</comment>
<comment type="cofactor">
    <cofactor evidence="1 15">
        <name>Mg(2+)</name>
        <dbReference type="ChEBI" id="CHEBI:18420"/>
    </cofactor>
</comment>
<evidence type="ECO:0000259" key="18">
    <source>
        <dbReference type="Pfam" id="PF24877"/>
    </source>
</evidence>
<feature type="binding site" evidence="15">
    <location>
        <position position="53"/>
    </location>
    <ligand>
        <name>[2Fe-2S] cluster</name>
        <dbReference type="ChEBI" id="CHEBI:190135"/>
    </ligand>
</feature>
<keyword evidence="9 15" id="KW-0456">Lyase</keyword>
<comment type="caution">
    <text evidence="15">Lacks conserved residue(s) required for the propagation of feature annotation.</text>
</comment>
<keyword evidence="4 15" id="KW-0001">2Fe-2S</keyword>
<evidence type="ECO:0000256" key="10">
    <source>
        <dbReference type="ARBA" id="ARBA00023304"/>
    </source>
</evidence>
<evidence type="ECO:0000313" key="19">
    <source>
        <dbReference type="EMBL" id="GEJ58264.1"/>
    </source>
</evidence>
<keyword evidence="5 15" id="KW-0479">Metal-binding</keyword>
<evidence type="ECO:0000256" key="2">
    <source>
        <dbReference type="ARBA" id="ARBA00006486"/>
    </source>
</evidence>
<evidence type="ECO:0000256" key="14">
    <source>
        <dbReference type="ARBA" id="ARBA00029490"/>
    </source>
</evidence>
<dbReference type="PROSITE" id="PS00886">
    <property type="entry name" value="ILVD_EDD_1"/>
    <property type="match status" value="1"/>
</dbReference>
<dbReference type="PROSITE" id="PS00887">
    <property type="entry name" value="ILVD_EDD_2"/>
    <property type="match status" value="1"/>
</dbReference>
<dbReference type="AlphaFoldDB" id="A0A7I9VPC7"/>
<feature type="modified residue" description="N6-carboxylysine" evidence="15">
    <location>
        <position position="128"/>
    </location>
</feature>
<keyword evidence="7 15" id="KW-0408">Iron</keyword>
<sequence>MSDFDPRHQSRHLYDGYDRAPARAMMHAIGFSRADLQKPCILVANTWIETMPCNYHLRRLAEVVKEGIRAAGGTPMEMNTVAISDGVAMGTEGMKASLVSREVIADSIELVGRGHWFDGVVALVGCDKTIPGAALALLRLNLPGLVLYGGSIAPGRLDGQDITIQHVFEAVGAFAAGRIDARQLERVEDAACPGAGACGGQYTANTMALGLEFLGLSPVGYNTIPATDPRKEPATREAGRLVMDVLAKGLRPREVVTRASLENAIAGVATTGGSTNAVLHLSAIARETGLPLELADFDRVSRRTPIYTSLMPGGEFAAPHLDAAGGTRLVWKRLQDEGLVDGAQRAADGRPWSEHAATAQETPGQRVVAPAGQPFKATGGLVILTGNLAPEGAVVKMAGHERPRHEGPARVFDREEDAMAAVKANAIRPGDVVVIRYEGPKGGPGMREMLGVTAALVGQGLGDSVALLTDGRFSGATRGLMIGHVAPEAAVGGPIAALRDGDRVVIDADARSLSVKLGAAELARRMRRWRPPAPRYGLGVFAKYAALVSSAADGAVTRAAPAAARPAQAKGKGKAPARKTAAAAKRRPRPKVAVRGRRARSR</sequence>
<feature type="domain" description="Dihydroxy-acid/6-phosphogluconate dehydratase C-terminal" evidence="18">
    <location>
        <begin position="367"/>
        <end position="555"/>
    </location>
</feature>
<evidence type="ECO:0000256" key="3">
    <source>
        <dbReference type="ARBA" id="ARBA00022605"/>
    </source>
</evidence>
<feature type="binding site" evidence="15">
    <location>
        <position position="448"/>
    </location>
    <ligand>
        <name>Mg(2+)</name>
        <dbReference type="ChEBI" id="CHEBI:18420"/>
    </ligand>
</feature>
<dbReference type="InterPro" id="IPR042096">
    <property type="entry name" value="Dihydro-acid_dehy_C"/>
</dbReference>
<feature type="binding site" evidence="15">
    <location>
        <position position="85"/>
    </location>
    <ligand>
        <name>Mg(2+)</name>
        <dbReference type="ChEBI" id="CHEBI:18420"/>
    </ligand>
</feature>
<dbReference type="HAMAP" id="MF_00012">
    <property type="entry name" value="IlvD"/>
    <property type="match status" value="1"/>
</dbReference>
<keyword evidence="8 15" id="KW-0411">Iron-sulfur</keyword>
<dbReference type="GO" id="GO:0000287">
    <property type="term" value="F:magnesium ion binding"/>
    <property type="evidence" value="ECO:0007669"/>
    <property type="project" value="UniProtKB-UniRule"/>
</dbReference>
<evidence type="ECO:0000256" key="16">
    <source>
        <dbReference type="SAM" id="MobiDB-lite"/>
    </source>
</evidence>
<dbReference type="SUPFAM" id="SSF52016">
    <property type="entry name" value="LeuD/IlvD-like"/>
    <property type="match status" value="1"/>
</dbReference>
<comment type="caution">
    <text evidence="19">The sequence shown here is derived from an EMBL/GenBank/DDBJ whole genome shotgun (WGS) entry which is preliminary data.</text>
</comment>
<evidence type="ECO:0000256" key="12">
    <source>
        <dbReference type="ARBA" id="ARBA00029436"/>
    </source>
</evidence>
<name>A0A7I9VPC7_9BACT</name>
<feature type="region of interest" description="Disordered" evidence="16">
    <location>
        <begin position="560"/>
        <end position="602"/>
    </location>
</feature>
<evidence type="ECO:0000256" key="5">
    <source>
        <dbReference type="ARBA" id="ARBA00022723"/>
    </source>
</evidence>
<evidence type="ECO:0000256" key="13">
    <source>
        <dbReference type="ARBA" id="ARBA00029437"/>
    </source>
</evidence>
<feature type="binding site" evidence="15">
    <location>
        <position position="127"/>
    </location>
    <ligand>
        <name>Mg(2+)</name>
        <dbReference type="ChEBI" id="CHEBI:18420"/>
    </ligand>
</feature>
<evidence type="ECO:0000256" key="7">
    <source>
        <dbReference type="ARBA" id="ARBA00023004"/>
    </source>
</evidence>
<dbReference type="UniPathway" id="UPA00049">
    <property type="reaction ID" value="UER00061"/>
</dbReference>
<dbReference type="InterPro" id="IPR020558">
    <property type="entry name" value="DiOHA_6PGluconate_deHydtase_CS"/>
</dbReference>
<reference evidence="20" key="1">
    <citation type="journal article" date="2020" name="Appl. Environ. Microbiol.">
        <title>Diazotrophic Anaeromyxobacter Isolates from Soils.</title>
        <authorList>
            <person name="Masuda Y."/>
            <person name="Yamanaka H."/>
            <person name="Xu Z.X."/>
            <person name="Shiratori Y."/>
            <person name="Aono T."/>
            <person name="Amachi S."/>
            <person name="Senoo K."/>
            <person name="Itoh H."/>
        </authorList>
    </citation>
    <scope>NUCLEOTIDE SEQUENCE [LARGE SCALE GENOMIC DNA]</scope>
    <source>
        <strain evidence="20">R267</strain>
    </source>
</reference>
<evidence type="ECO:0000256" key="15">
    <source>
        <dbReference type="HAMAP-Rule" id="MF_00012"/>
    </source>
</evidence>
<keyword evidence="3 15" id="KW-0028">Amino-acid biosynthesis</keyword>
<organism evidence="19 20">
    <name type="scientific">Anaeromyxobacter diazotrophicus</name>
    <dbReference type="NCBI Taxonomy" id="2590199"/>
    <lineage>
        <taxon>Bacteria</taxon>
        <taxon>Pseudomonadati</taxon>
        <taxon>Myxococcota</taxon>
        <taxon>Myxococcia</taxon>
        <taxon>Myxococcales</taxon>
        <taxon>Cystobacterineae</taxon>
        <taxon>Anaeromyxobacteraceae</taxon>
        <taxon>Anaeromyxobacter</taxon>
    </lineage>
</organism>
<dbReference type="PANTHER" id="PTHR21000:SF5">
    <property type="entry name" value="DIHYDROXY-ACID DEHYDRATASE, MITOCHONDRIAL"/>
    <property type="match status" value="1"/>
</dbReference>
<evidence type="ECO:0000256" key="6">
    <source>
        <dbReference type="ARBA" id="ARBA00022842"/>
    </source>
</evidence>
<dbReference type="UniPathway" id="UPA00047">
    <property type="reaction ID" value="UER00057"/>
</dbReference>
<evidence type="ECO:0000256" key="1">
    <source>
        <dbReference type="ARBA" id="ARBA00001946"/>
    </source>
</evidence>
<keyword evidence="6 15" id="KW-0460">Magnesium</keyword>
<feature type="binding site" description="via carbamate group" evidence="15">
    <location>
        <position position="128"/>
    </location>
    <ligand>
        <name>Mg(2+)</name>
        <dbReference type="ChEBI" id="CHEBI:18420"/>
    </ligand>
</feature>
<comment type="cofactor">
    <cofactor evidence="15">
        <name>[2Fe-2S] cluster</name>
        <dbReference type="ChEBI" id="CHEBI:190135"/>
    </cofactor>
    <text evidence="15">Binds 1 [2Fe-2S] cluster per subunit. This cluster acts as a Lewis acid cofactor.</text>
</comment>
<dbReference type="InterPro" id="IPR004404">
    <property type="entry name" value="DihydroxyA_deHydtase"/>
</dbReference>
<dbReference type="GO" id="GO:0009099">
    <property type="term" value="P:L-valine biosynthetic process"/>
    <property type="evidence" value="ECO:0007669"/>
    <property type="project" value="UniProtKB-UniRule"/>
</dbReference>
<dbReference type="SUPFAM" id="SSF143975">
    <property type="entry name" value="IlvD/EDD N-terminal domain-like"/>
    <property type="match status" value="1"/>
</dbReference>
<proteinExistence type="inferred from homology"/>
<dbReference type="EMBL" id="BJTG01000007">
    <property type="protein sequence ID" value="GEJ58264.1"/>
    <property type="molecule type" value="Genomic_DNA"/>
</dbReference>
<dbReference type="FunFam" id="3.50.30.80:FF:000001">
    <property type="entry name" value="Dihydroxy-acid dehydratase"/>
    <property type="match status" value="1"/>
</dbReference>
<comment type="pathway">
    <text evidence="12 15">Amino-acid biosynthesis; L-valine biosynthesis; L-valine from pyruvate: step 3/4.</text>
</comment>
<dbReference type="InterPro" id="IPR000581">
    <property type="entry name" value="ILV_EDD_N"/>
</dbReference>
<keyword evidence="20" id="KW-1185">Reference proteome</keyword>
<comment type="catalytic activity">
    <reaction evidence="11">
        <text>(2R)-2,3-dihydroxy-3-methylbutanoate = 3-methyl-2-oxobutanoate + H2O</text>
        <dbReference type="Rhea" id="RHEA:24809"/>
        <dbReference type="ChEBI" id="CHEBI:11851"/>
        <dbReference type="ChEBI" id="CHEBI:15377"/>
        <dbReference type="ChEBI" id="CHEBI:49072"/>
        <dbReference type="EC" id="4.2.1.9"/>
    </reaction>
    <physiologicalReaction direction="left-to-right" evidence="11">
        <dbReference type="Rhea" id="RHEA:24810"/>
    </physiologicalReaction>
</comment>
<dbReference type="NCBIfam" id="NF002068">
    <property type="entry name" value="PRK00911.1"/>
    <property type="match status" value="1"/>
</dbReference>
<feature type="compositionally biased region" description="Low complexity" evidence="16">
    <location>
        <begin position="560"/>
        <end position="570"/>
    </location>
</feature>
<dbReference type="GO" id="GO:0004160">
    <property type="term" value="F:dihydroxy-acid dehydratase activity"/>
    <property type="evidence" value="ECO:0007669"/>
    <property type="project" value="UniProtKB-UniRule"/>
</dbReference>
<evidence type="ECO:0000256" key="9">
    <source>
        <dbReference type="ARBA" id="ARBA00023239"/>
    </source>
</evidence>
<evidence type="ECO:0000256" key="11">
    <source>
        <dbReference type="ARBA" id="ARBA00029304"/>
    </source>
</evidence>
<dbReference type="InterPro" id="IPR056740">
    <property type="entry name" value="ILV_EDD_C"/>
</dbReference>
<feature type="active site" description="Proton acceptor" evidence="15">
    <location>
        <position position="474"/>
    </location>
</feature>
<keyword evidence="10 15" id="KW-0100">Branched-chain amino acid biosynthesis</keyword>
<dbReference type="Gene3D" id="3.50.30.80">
    <property type="entry name" value="IlvD/EDD C-terminal domain-like"/>
    <property type="match status" value="1"/>
</dbReference>
<comment type="subunit">
    <text evidence="15">Homodimer.</text>
</comment>
<dbReference type="EC" id="4.2.1.9" evidence="14 15"/>
<evidence type="ECO:0000313" key="20">
    <source>
        <dbReference type="Proteomes" id="UP000503640"/>
    </source>
</evidence>